<organism evidence="3 4">
    <name type="scientific">Digitaria exilis</name>
    <dbReference type="NCBI Taxonomy" id="1010633"/>
    <lineage>
        <taxon>Eukaryota</taxon>
        <taxon>Viridiplantae</taxon>
        <taxon>Streptophyta</taxon>
        <taxon>Embryophyta</taxon>
        <taxon>Tracheophyta</taxon>
        <taxon>Spermatophyta</taxon>
        <taxon>Magnoliopsida</taxon>
        <taxon>Liliopsida</taxon>
        <taxon>Poales</taxon>
        <taxon>Poaceae</taxon>
        <taxon>PACMAD clade</taxon>
        <taxon>Panicoideae</taxon>
        <taxon>Panicodae</taxon>
        <taxon>Paniceae</taxon>
        <taxon>Anthephorinae</taxon>
        <taxon>Digitaria</taxon>
    </lineage>
</organism>
<protein>
    <recommendedName>
        <fullName evidence="2">At1g61320/AtMIF1 LRR domain-containing protein</fullName>
    </recommendedName>
</protein>
<dbReference type="Proteomes" id="UP000636709">
    <property type="component" value="Unassembled WGS sequence"/>
</dbReference>
<evidence type="ECO:0000256" key="1">
    <source>
        <dbReference type="SAM" id="Phobius"/>
    </source>
</evidence>
<evidence type="ECO:0000259" key="2">
    <source>
        <dbReference type="Pfam" id="PF23622"/>
    </source>
</evidence>
<keyword evidence="4" id="KW-1185">Reference proteome</keyword>
<feature type="domain" description="At1g61320/AtMIF1 LRR" evidence="2">
    <location>
        <begin position="69"/>
        <end position="276"/>
    </location>
</feature>
<name>A0A834ZZJ5_9POAL</name>
<gene>
    <name evidence="3" type="ORF">HU200_064631</name>
</gene>
<dbReference type="Pfam" id="PF23622">
    <property type="entry name" value="LRR_At1g61320_AtMIF1"/>
    <property type="match status" value="1"/>
</dbReference>
<reference evidence="3" key="1">
    <citation type="submission" date="2020-07" db="EMBL/GenBank/DDBJ databases">
        <title>Genome sequence and genetic diversity analysis of an under-domesticated orphan crop, white fonio (Digitaria exilis).</title>
        <authorList>
            <person name="Bennetzen J.L."/>
            <person name="Chen S."/>
            <person name="Ma X."/>
            <person name="Wang X."/>
            <person name="Yssel A.E.J."/>
            <person name="Chaluvadi S.R."/>
            <person name="Johnson M."/>
            <person name="Gangashetty P."/>
            <person name="Hamidou F."/>
            <person name="Sanogo M.D."/>
            <person name="Zwaenepoel A."/>
            <person name="Wallace J."/>
            <person name="Van De Peer Y."/>
            <person name="Van Deynze A."/>
        </authorList>
    </citation>
    <scope>NUCLEOTIDE SEQUENCE</scope>
    <source>
        <tissue evidence="3">Leaves</tissue>
    </source>
</reference>
<keyword evidence="1" id="KW-1133">Transmembrane helix</keyword>
<dbReference type="InterPro" id="IPR032675">
    <property type="entry name" value="LRR_dom_sf"/>
</dbReference>
<sequence length="303" mass="35371">MQDVLYRIASKLQQKEFARTSILSGEWRRISSSASEFWNVWEYISEVDAVLQKHQNKVVEALQFDPGSISRLQDMQLCFVSLSSPPPWFKGFPNLKRLHLQILQDNRKDLEHLLSLCRALEWLCIDRCNLEDDELTVDTPLSRLTYLRVERCRLTKIRFNAVNLATFEYDGNFIPIDLVSSFKLKSANIEFDEAVFHHALVSLLNGLPNVQNLTLKIGLLHLEKQWLWDNALKFSNLRNLQLSMFIWRKYVDKILYAVSFLRATPFIEKLEVHVSDITCFSMVFNSIILILAILFGTRFVIQN</sequence>
<dbReference type="PANTHER" id="PTHR34145:SF57">
    <property type="entry name" value="F-BOX DOMAIN-CONTAINING PROTEIN"/>
    <property type="match status" value="1"/>
</dbReference>
<dbReference type="SUPFAM" id="SSF52047">
    <property type="entry name" value="RNI-like"/>
    <property type="match status" value="1"/>
</dbReference>
<dbReference type="AlphaFoldDB" id="A0A834ZZJ5"/>
<accession>A0A834ZZJ5</accession>
<dbReference type="Gene3D" id="3.80.10.10">
    <property type="entry name" value="Ribonuclease Inhibitor"/>
    <property type="match status" value="1"/>
</dbReference>
<keyword evidence="1" id="KW-0472">Membrane</keyword>
<dbReference type="EMBL" id="JACEFO010002806">
    <property type="protein sequence ID" value="KAF8648587.1"/>
    <property type="molecule type" value="Genomic_DNA"/>
</dbReference>
<dbReference type="OrthoDB" id="661008at2759"/>
<dbReference type="PANTHER" id="PTHR34145">
    <property type="entry name" value="OS02G0105600 PROTEIN"/>
    <property type="match status" value="1"/>
</dbReference>
<comment type="caution">
    <text evidence="3">The sequence shown here is derived from an EMBL/GenBank/DDBJ whole genome shotgun (WGS) entry which is preliminary data.</text>
</comment>
<dbReference type="InterPro" id="IPR055357">
    <property type="entry name" value="LRR_At1g61320_AtMIF1"/>
</dbReference>
<feature type="transmembrane region" description="Helical" evidence="1">
    <location>
        <begin position="282"/>
        <end position="301"/>
    </location>
</feature>
<evidence type="ECO:0000313" key="4">
    <source>
        <dbReference type="Proteomes" id="UP000636709"/>
    </source>
</evidence>
<evidence type="ECO:0000313" key="3">
    <source>
        <dbReference type="EMBL" id="KAF8648587.1"/>
    </source>
</evidence>
<keyword evidence="1" id="KW-0812">Transmembrane</keyword>
<dbReference type="InterPro" id="IPR053772">
    <property type="entry name" value="At1g61320/At1g61330-like"/>
</dbReference>
<proteinExistence type="predicted"/>